<evidence type="ECO:0000256" key="10">
    <source>
        <dbReference type="SAM" id="Phobius"/>
    </source>
</evidence>
<feature type="transmembrane region" description="Helical" evidence="10">
    <location>
        <begin position="397"/>
        <end position="415"/>
    </location>
</feature>
<reference evidence="11" key="1">
    <citation type="journal article" date="2022" name="bioRxiv">
        <title>Genomics of Preaxostyla Flagellates Illuminates Evolutionary Transitions and the Path Towards Mitochondrial Loss.</title>
        <authorList>
            <person name="Novak L.V.F."/>
            <person name="Treitli S.C."/>
            <person name="Pyrih J."/>
            <person name="Halakuc P."/>
            <person name="Pipaliya S.V."/>
            <person name="Vacek V."/>
            <person name="Brzon O."/>
            <person name="Soukal P."/>
            <person name="Eme L."/>
            <person name="Dacks J.B."/>
            <person name="Karnkowska A."/>
            <person name="Elias M."/>
            <person name="Hampl V."/>
        </authorList>
    </citation>
    <scope>NUCLEOTIDE SEQUENCE</scope>
    <source>
        <strain evidence="11">RCP-MX</strain>
    </source>
</reference>
<evidence type="ECO:0000256" key="2">
    <source>
        <dbReference type="ARBA" id="ARBA00004651"/>
    </source>
</evidence>
<keyword evidence="5" id="KW-1003">Cell membrane</keyword>
<evidence type="ECO:0000313" key="12">
    <source>
        <dbReference type="Proteomes" id="UP001141327"/>
    </source>
</evidence>
<keyword evidence="4" id="KW-0813">Transport</keyword>
<keyword evidence="12" id="KW-1185">Reference proteome</keyword>
<gene>
    <name evidence="11" type="ORF">PAPYR_1688</name>
</gene>
<feature type="transmembrane region" description="Helical" evidence="10">
    <location>
        <begin position="466"/>
        <end position="487"/>
    </location>
</feature>
<dbReference type="SUPFAM" id="SSF103473">
    <property type="entry name" value="MFS general substrate transporter"/>
    <property type="match status" value="1"/>
</dbReference>
<feature type="compositionally biased region" description="Low complexity" evidence="9">
    <location>
        <begin position="282"/>
        <end position="292"/>
    </location>
</feature>
<evidence type="ECO:0000256" key="4">
    <source>
        <dbReference type="ARBA" id="ARBA00022448"/>
    </source>
</evidence>
<feature type="transmembrane region" description="Helical" evidence="10">
    <location>
        <begin position="322"/>
        <end position="344"/>
    </location>
</feature>
<dbReference type="EMBL" id="JAPMOS010000005">
    <property type="protein sequence ID" value="KAJ4461983.1"/>
    <property type="molecule type" value="Genomic_DNA"/>
</dbReference>
<feature type="transmembrane region" description="Helical" evidence="10">
    <location>
        <begin position="190"/>
        <end position="207"/>
    </location>
</feature>
<feature type="transmembrane region" description="Helical" evidence="10">
    <location>
        <begin position="127"/>
        <end position="149"/>
    </location>
</feature>
<feature type="transmembrane region" description="Helical" evidence="10">
    <location>
        <begin position="219"/>
        <end position="239"/>
    </location>
</feature>
<evidence type="ECO:0000313" key="11">
    <source>
        <dbReference type="EMBL" id="KAJ4461983.1"/>
    </source>
</evidence>
<dbReference type="PANTHER" id="PTHR12929">
    <property type="entry name" value="SOLUTE CARRIER FAMILY 52"/>
    <property type="match status" value="1"/>
</dbReference>
<feature type="transmembrane region" description="Helical" evidence="10">
    <location>
        <begin position="421"/>
        <end position="445"/>
    </location>
</feature>
<name>A0ABQ8US73_9EUKA</name>
<comment type="subcellular location">
    <subcellularLocation>
        <location evidence="2">Cell membrane</location>
        <topology evidence="2">Multi-pass membrane protein</topology>
    </subcellularLocation>
</comment>
<evidence type="ECO:0000256" key="3">
    <source>
        <dbReference type="ARBA" id="ARBA00006366"/>
    </source>
</evidence>
<protein>
    <submittedName>
        <fullName evidence="11">Riboflavin transporter 2</fullName>
    </submittedName>
</protein>
<feature type="region of interest" description="Disordered" evidence="9">
    <location>
        <begin position="279"/>
        <end position="300"/>
    </location>
</feature>
<comment type="caution">
    <text evidence="11">The sequence shown here is derived from an EMBL/GenBank/DDBJ whole genome shotgun (WGS) entry which is preliminary data.</text>
</comment>
<dbReference type="InterPro" id="IPR009357">
    <property type="entry name" value="Riboflavin_transptr"/>
</dbReference>
<evidence type="ECO:0000256" key="6">
    <source>
        <dbReference type="ARBA" id="ARBA00022692"/>
    </source>
</evidence>
<feature type="transmembrane region" description="Helical" evidence="10">
    <location>
        <begin position="364"/>
        <end position="385"/>
    </location>
</feature>
<keyword evidence="8 10" id="KW-0472">Membrane</keyword>
<evidence type="ECO:0000256" key="7">
    <source>
        <dbReference type="ARBA" id="ARBA00022989"/>
    </source>
</evidence>
<evidence type="ECO:0000256" key="5">
    <source>
        <dbReference type="ARBA" id="ARBA00022475"/>
    </source>
</evidence>
<proteinExistence type="inferred from homology"/>
<dbReference type="InterPro" id="IPR036259">
    <property type="entry name" value="MFS_trans_sf"/>
</dbReference>
<feature type="transmembrane region" description="Helical" evidence="10">
    <location>
        <begin position="94"/>
        <end position="115"/>
    </location>
</feature>
<evidence type="ECO:0000256" key="9">
    <source>
        <dbReference type="SAM" id="MobiDB-lite"/>
    </source>
</evidence>
<organism evidence="11 12">
    <name type="scientific">Paratrimastix pyriformis</name>
    <dbReference type="NCBI Taxonomy" id="342808"/>
    <lineage>
        <taxon>Eukaryota</taxon>
        <taxon>Metamonada</taxon>
        <taxon>Preaxostyla</taxon>
        <taxon>Paratrimastigidae</taxon>
        <taxon>Paratrimastix</taxon>
    </lineage>
</organism>
<dbReference type="Proteomes" id="UP001141327">
    <property type="component" value="Unassembled WGS sequence"/>
</dbReference>
<feature type="transmembrane region" description="Helical" evidence="10">
    <location>
        <begin position="52"/>
        <end position="74"/>
    </location>
</feature>
<keyword evidence="6 10" id="KW-0812">Transmembrane</keyword>
<evidence type="ECO:0000256" key="8">
    <source>
        <dbReference type="ARBA" id="ARBA00023136"/>
    </source>
</evidence>
<comment type="similarity">
    <text evidence="3">Belongs to the riboflavin transporter family.</text>
</comment>
<feature type="transmembrane region" description="Helical" evidence="10">
    <location>
        <begin position="155"/>
        <end position="178"/>
    </location>
</feature>
<keyword evidence="7 10" id="KW-1133">Transmembrane helix</keyword>
<comment type="catalytic activity">
    <reaction evidence="1">
        <text>riboflavin(in) = riboflavin(out)</text>
        <dbReference type="Rhea" id="RHEA:35015"/>
        <dbReference type="ChEBI" id="CHEBI:57986"/>
    </reaction>
</comment>
<dbReference type="PANTHER" id="PTHR12929:SF21">
    <property type="match status" value="1"/>
</dbReference>
<evidence type="ECO:0000256" key="1">
    <source>
        <dbReference type="ARBA" id="ARBA00000215"/>
    </source>
</evidence>
<sequence>MIVGRRPRLEGSRAECVDATMTRVEHGGHLGKSFQIFLCHRHIPIIPMKIKWSWAFVGDWTLFFFLGFGPFLLVNALWAEMPFYVAQQPEKDSIATWVSSVYNIGNIFPLLYMAMMKYFPRIHDFHVLASLFILGIGASVLLAIFSQSVVGGISLILYMLTLVAGMIGCTGIVSLFAYASQFPSRLTSSFSAGMAGSGIVVTGIALLQGGGSTPAFSPGVFYVIVTILAALPVAALLLIEWRNRKALREGRVPFGGEAAPAQTSAQAAVEVAPLMSSEEEAGTGATPEATSPDALAGSPALSDAEEGKAVTPAPAPLSRKALFVRCWGPLLNIFLTSFFTYMMMPGSLPYALKPFASYGILYETANLLFQVLGMVGRLSVGFFTFRWPSVLNGIQGGSYLFCFITAACGVAHAFLPTGAGWLVVVLVAAQAWLNGYIATVVYLLARERLDAALVTENRTMARWLSLFNQWGCLMGTYFLLILVKAGVFPTYA</sequence>
<dbReference type="Pfam" id="PF06237">
    <property type="entry name" value="SLC52_ribofla_tr"/>
    <property type="match status" value="1"/>
</dbReference>
<accession>A0ABQ8US73</accession>